<dbReference type="InterPro" id="IPR036047">
    <property type="entry name" value="F-box-like_dom_sf"/>
</dbReference>
<feature type="region of interest" description="Disordered" evidence="1">
    <location>
        <begin position="289"/>
        <end position="318"/>
    </location>
</feature>
<name>A0A9P3HE29_9FUNG</name>
<reference evidence="2" key="2">
    <citation type="journal article" date="2022" name="Microbiol. Resour. Announc.">
        <title>Whole-Genome Sequence of Entomortierella parvispora E1425, a Mucoromycotan Fungus Associated with Burkholderiaceae-Related Endosymbiotic Bacteria.</title>
        <authorList>
            <person name="Herlambang A."/>
            <person name="Guo Y."/>
            <person name="Takashima Y."/>
            <person name="Narisawa K."/>
            <person name="Ohta H."/>
            <person name="Nishizawa T."/>
        </authorList>
    </citation>
    <scope>NUCLEOTIDE SEQUENCE</scope>
    <source>
        <strain evidence="2">E1425</strain>
    </source>
</reference>
<accession>A0A9P3HE29</accession>
<feature type="region of interest" description="Disordered" evidence="1">
    <location>
        <begin position="193"/>
        <end position="224"/>
    </location>
</feature>
<dbReference type="AlphaFoldDB" id="A0A9P3HE29"/>
<feature type="compositionally biased region" description="Basic and acidic residues" evidence="1">
    <location>
        <begin position="199"/>
        <end position="224"/>
    </location>
</feature>
<evidence type="ECO:0000313" key="3">
    <source>
        <dbReference type="Proteomes" id="UP000827284"/>
    </source>
</evidence>
<dbReference type="Proteomes" id="UP000827284">
    <property type="component" value="Unassembled WGS sequence"/>
</dbReference>
<sequence length="622" mass="70462">MHIISRDAKRRLVADDHTTTLSLLPQHPQQPPSVLFLPEVLFQVGTLMDYAELWSCSLVCSKWHSTFSPFLDWMAIGDFMWYMSRNKHRCNANSCACTDENRDRWCPQGSDFINTLIQRVTKPDAAFGFHSSRNSELFFARLDYIEPHPDSPTPSSTPTLRIDSICLLAEKSKGLERLSLNMRQKLDVQTDQQQCQWSRDLRDQTDMEVSKESSSSKKAESDSKSCFDLPFPMTLHQVESPNWPFLGDVTLQKCHLEHSFLRVLMINAPDLENIDLIYVSFSKPEPRELASPIPVQQTDIKVQPEEGAPKKETSDNKKAPAITSLSLWHVKGLQLEEVLEFASRLPKLVGFKCCLEDSAMPSPAMSSDQESLSALGGFKSLDRLSLYNSPCKDTTAIFKTAQDGFSYFTLSDSPMNEPLVQALVSAPHPDVMRTIELINIDLVDYDHAYNTILCSLTCLESFCVRGGVMVCDPTVLAQAKWVCSDLRQLIVKPKCNGGGQRYSAQESQDAFLAQVASLGHLSYFDFEAGDEKGDTYGFAPEQSLEIIGTIPVLKTSSWQQRRKINLGMKAYRRMTAEHVDQIMTWEKGWVFYGVPVAEDVAFVQCMKMKKQFEQLHRYHERI</sequence>
<feature type="compositionally biased region" description="Basic and acidic residues" evidence="1">
    <location>
        <begin position="302"/>
        <end position="318"/>
    </location>
</feature>
<protein>
    <recommendedName>
        <fullName evidence="4">F-box domain-containing protein</fullName>
    </recommendedName>
</protein>
<dbReference type="SUPFAM" id="SSF81383">
    <property type="entry name" value="F-box domain"/>
    <property type="match status" value="1"/>
</dbReference>
<dbReference type="EMBL" id="BQFW01000010">
    <property type="protein sequence ID" value="GJJ74969.1"/>
    <property type="molecule type" value="Genomic_DNA"/>
</dbReference>
<evidence type="ECO:0000313" key="2">
    <source>
        <dbReference type="EMBL" id="GJJ74969.1"/>
    </source>
</evidence>
<comment type="caution">
    <text evidence="2">The sequence shown here is derived from an EMBL/GenBank/DDBJ whole genome shotgun (WGS) entry which is preliminary data.</text>
</comment>
<gene>
    <name evidence="2" type="ORF">EMPS_07327</name>
</gene>
<reference evidence="2" key="1">
    <citation type="submission" date="2021-11" db="EMBL/GenBank/DDBJ databases">
        <authorList>
            <person name="Herlambang A."/>
            <person name="Guo Y."/>
            <person name="Takashima Y."/>
            <person name="Nishizawa T."/>
        </authorList>
    </citation>
    <scope>NUCLEOTIDE SEQUENCE</scope>
    <source>
        <strain evidence="2">E1425</strain>
    </source>
</reference>
<proteinExistence type="predicted"/>
<organism evidence="2 3">
    <name type="scientific">Entomortierella parvispora</name>
    <dbReference type="NCBI Taxonomy" id="205924"/>
    <lineage>
        <taxon>Eukaryota</taxon>
        <taxon>Fungi</taxon>
        <taxon>Fungi incertae sedis</taxon>
        <taxon>Mucoromycota</taxon>
        <taxon>Mortierellomycotina</taxon>
        <taxon>Mortierellomycetes</taxon>
        <taxon>Mortierellales</taxon>
        <taxon>Mortierellaceae</taxon>
        <taxon>Entomortierella</taxon>
    </lineage>
</organism>
<dbReference type="OrthoDB" id="2376074at2759"/>
<keyword evidence="3" id="KW-1185">Reference proteome</keyword>
<evidence type="ECO:0000256" key="1">
    <source>
        <dbReference type="SAM" id="MobiDB-lite"/>
    </source>
</evidence>
<evidence type="ECO:0008006" key="4">
    <source>
        <dbReference type="Google" id="ProtNLM"/>
    </source>
</evidence>